<dbReference type="EMBL" id="JAHEAC010000116">
    <property type="protein sequence ID" value="MBX8644880.1"/>
    <property type="molecule type" value="Genomic_DNA"/>
</dbReference>
<feature type="coiled-coil region" evidence="1">
    <location>
        <begin position="6"/>
        <end position="33"/>
    </location>
</feature>
<comment type="caution">
    <text evidence="2">The sequence shown here is derived from an EMBL/GenBank/DDBJ whole genome shotgun (WGS) entry which is preliminary data.</text>
</comment>
<sequence length="73" mass="8285">MDDTTIELFREEMSAVQRRLEAMNTAVEALARTVEENNRMLTAMAQALQQMGLIAQPYVKKRGEVTSQDGAYY</sequence>
<proteinExistence type="predicted"/>
<dbReference type="Proteomes" id="UP000716004">
    <property type="component" value="Unassembled WGS sequence"/>
</dbReference>
<evidence type="ECO:0000256" key="1">
    <source>
        <dbReference type="SAM" id="Coils"/>
    </source>
</evidence>
<name>A0A8J7YK28_9ARCH</name>
<protein>
    <submittedName>
        <fullName evidence="2">Uncharacterized protein</fullName>
    </submittedName>
</protein>
<organism evidence="2 4">
    <name type="scientific">Candidatus Sysuiplasma superficiale</name>
    <dbReference type="NCBI Taxonomy" id="2823368"/>
    <lineage>
        <taxon>Archaea</taxon>
        <taxon>Methanobacteriati</taxon>
        <taxon>Thermoplasmatota</taxon>
        <taxon>Thermoplasmata</taxon>
        <taxon>Candidatus Sysuiplasmatales</taxon>
        <taxon>Candidatus Sysuiplasmataceae</taxon>
        <taxon>Candidatus Sysuiplasma</taxon>
    </lineage>
</organism>
<evidence type="ECO:0000313" key="2">
    <source>
        <dbReference type="EMBL" id="MBX8632152.1"/>
    </source>
</evidence>
<accession>A0A8J7YK28</accession>
<dbReference type="AlphaFoldDB" id="A0A8J7YK28"/>
<evidence type="ECO:0000313" key="4">
    <source>
        <dbReference type="Proteomes" id="UP000716004"/>
    </source>
</evidence>
<dbReference type="EMBL" id="JAGVSJ010000015">
    <property type="protein sequence ID" value="MBX8632152.1"/>
    <property type="molecule type" value="Genomic_DNA"/>
</dbReference>
<keyword evidence="1" id="KW-0175">Coiled coil</keyword>
<gene>
    <name evidence="2" type="ORF">J9259_06515</name>
    <name evidence="3" type="ORF">KIY12_09220</name>
</gene>
<reference evidence="2" key="1">
    <citation type="submission" date="2021-04" db="EMBL/GenBank/DDBJ databases">
        <title>Genomic insights into ecological role and evolution of a novel Thermoplasmata order Candidatus Sysuiplasmatales.</title>
        <authorList>
            <person name="Yuan Y."/>
        </authorList>
    </citation>
    <scope>NUCLEOTIDE SEQUENCE</scope>
    <source>
        <strain evidence="3">TUT19-bin139</strain>
        <strain evidence="2">YP2-bin.285</strain>
    </source>
</reference>
<dbReference type="Proteomes" id="UP000750197">
    <property type="component" value="Unassembled WGS sequence"/>
</dbReference>
<evidence type="ECO:0000313" key="3">
    <source>
        <dbReference type="EMBL" id="MBX8644880.1"/>
    </source>
</evidence>